<name>X0UH11_9ZZZZ</name>
<accession>X0UH11</accession>
<feature type="non-terminal residue" evidence="1">
    <location>
        <position position="31"/>
    </location>
</feature>
<organism evidence="1">
    <name type="scientific">marine sediment metagenome</name>
    <dbReference type="NCBI Taxonomy" id="412755"/>
    <lineage>
        <taxon>unclassified sequences</taxon>
        <taxon>metagenomes</taxon>
        <taxon>ecological metagenomes</taxon>
    </lineage>
</organism>
<dbReference type="EMBL" id="BARS01026819">
    <property type="protein sequence ID" value="GAG04880.1"/>
    <property type="molecule type" value="Genomic_DNA"/>
</dbReference>
<reference evidence="1" key="1">
    <citation type="journal article" date="2014" name="Front. Microbiol.">
        <title>High frequency of phylogenetically diverse reductive dehalogenase-homologous genes in deep subseafloor sedimentary metagenomes.</title>
        <authorList>
            <person name="Kawai M."/>
            <person name="Futagami T."/>
            <person name="Toyoda A."/>
            <person name="Takaki Y."/>
            <person name="Nishi S."/>
            <person name="Hori S."/>
            <person name="Arai W."/>
            <person name="Tsubouchi T."/>
            <person name="Morono Y."/>
            <person name="Uchiyama I."/>
            <person name="Ito T."/>
            <person name="Fujiyama A."/>
            <person name="Inagaki F."/>
            <person name="Takami H."/>
        </authorList>
    </citation>
    <scope>NUCLEOTIDE SEQUENCE</scope>
    <source>
        <strain evidence="1">Expedition CK06-06</strain>
    </source>
</reference>
<dbReference type="AlphaFoldDB" id="X0UH11"/>
<evidence type="ECO:0000313" key="1">
    <source>
        <dbReference type="EMBL" id="GAG04880.1"/>
    </source>
</evidence>
<gene>
    <name evidence="1" type="ORF">S01H1_42208</name>
</gene>
<proteinExistence type="predicted"/>
<comment type="caution">
    <text evidence="1">The sequence shown here is derived from an EMBL/GenBank/DDBJ whole genome shotgun (WGS) entry which is preliminary data.</text>
</comment>
<sequence length="31" mass="3429">MVACDSVTLRDNQVRDIMEATDLSRANVFSA</sequence>
<protein>
    <submittedName>
        <fullName evidence="1">Uncharacterized protein</fullName>
    </submittedName>
</protein>